<keyword evidence="2" id="KW-1185">Reference proteome</keyword>
<dbReference type="Proteomes" id="UP000561459">
    <property type="component" value="Unassembled WGS sequence"/>
</dbReference>
<evidence type="ECO:0000313" key="2">
    <source>
        <dbReference type="Proteomes" id="UP000561459"/>
    </source>
</evidence>
<protein>
    <submittedName>
        <fullName evidence="1">Uncharacterized protein</fullName>
    </submittedName>
</protein>
<organism evidence="1 2">
    <name type="scientific">Novosphingobium fluoreni</name>
    <dbReference type="NCBI Taxonomy" id="1391222"/>
    <lineage>
        <taxon>Bacteria</taxon>
        <taxon>Pseudomonadati</taxon>
        <taxon>Pseudomonadota</taxon>
        <taxon>Alphaproteobacteria</taxon>
        <taxon>Sphingomonadales</taxon>
        <taxon>Sphingomonadaceae</taxon>
        <taxon>Novosphingobium</taxon>
    </lineage>
</organism>
<comment type="caution">
    <text evidence="1">The sequence shown here is derived from an EMBL/GenBank/DDBJ whole genome shotgun (WGS) entry which is preliminary data.</text>
</comment>
<gene>
    <name evidence="1" type="ORF">GGR39_002974</name>
</gene>
<accession>A0A7W6FZF7</accession>
<dbReference type="AlphaFoldDB" id="A0A7W6FZF7"/>
<evidence type="ECO:0000313" key="1">
    <source>
        <dbReference type="EMBL" id="MBB3941298.1"/>
    </source>
</evidence>
<sequence>MITNLEDTVNCAIEPRDRVSEQGLARRAFSMSDPVKFVSALRCKSDAIIELTRASMFTQNLLTPCILTQLCDVAAGKKATKGGAREMAVKDPTTIACGIPNSSRAVITRTPVG</sequence>
<dbReference type="EMBL" id="JACIDY010000008">
    <property type="protein sequence ID" value="MBB3941298.1"/>
    <property type="molecule type" value="Genomic_DNA"/>
</dbReference>
<reference evidence="1 2" key="1">
    <citation type="submission" date="2020-08" db="EMBL/GenBank/DDBJ databases">
        <title>Genomic Encyclopedia of Type Strains, Phase IV (KMG-IV): sequencing the most valuable type-strain genomes for metagenomic binning, comparative biology and taxonomic classification.</title>
        <authorList>
            <person name="Goeker M."/>
        </authorList>
    </citation>
    <scope>NUCLEOTIDE SEQUENCE [LARGE SCALE GENOMIC DNA]</scope>
    <source>
        <strain evidence="1 2">DSM 27568</strain>
    </source>
</reference>
<name>A0A7W6FZF7_9SPHN</name>
<proteinExistence type="predicted"/>